<dbReference type="EMBL" id="PDND01000008">
    <property type="protein sequence ID" value="PGH36370.1"/>
    <property type="molecule type" value="Genomic_DNA"/>
</dbReference>
<dbReference type="VEuPathDB" id="FungiDB:EMCG_00650"/>
<accession>A0A2B7ZSW1</accession>
<reference evidence="1 2" key="1">
    <citation type="submission" date="2017-10" db="EMBL/GenBank/DDBJ databases">
        <title>Comparative genomics in systemic dimorphic fungi from Ajellomycetaceae.</title>
        <authorList>
            <person name="Munoz J.F."/>
            <person name="Mcewen J.G."/>
            <person name="Clay O.K."/>
            <person name="Cuomo C.A."/>
        </authorList>
    </citation>
    <scope>NUCLEOTIDE SEQUENCE [LARGE SCALE GENOMIC DNA]</scope>
    <source>
        <strain evidence="1 2">UAMH4076</strain>
    </source>
</reference>
<proteinExistence type="predicted"/>
<evidence type="ECO:0000313" key="2">
    <source>
        <dbReference type="Proteomes" id="UP000226031"/>
    </source>
</evidence>
<organism evidence="1 2">
    <name type="scientific">[Emmonsia] crescens</name>
    <dbReference type="NCBI Taxonomy" id="73230"/>
    <lineage>
        <taxon>Eukaryota</taxon>
        <taxon>Fungi</taxon>
        <taxon>Dikarya</taxon>
        <taxon>Ascomycota</taxon>
        <taxon>Pezizomycotina</taxon>
        <taxon>Eurotiomycetes</taxon>
        <taxon>Eurotiomycetidae</taxon>
        <taxon>Onygenales</taxon>
        <taxon>Ajellomycetaceae</taxon>
        <taxon>Emergomyces</taxon>
    </lineage>
</organism>
<sequence length="208" mass="23232">MKVSQADQCSQFLSLALTSLAGLLTSTLAVPNFSPLPKPEMNAAETIPSIFNATEHKLSPRTPPEIDCYKGPKDQWAADGRHPIGEVGKGYDLGNKNIYDVAKKFCYESAGHRFGKGYEWVGKEYWFKNAWKTFPIPFVPVTIQVHNHAKPGQIDAKHCTEMTTKLISECVAKGGPSKLDHFRGGYLKHNGWGYILFCDADYCYKKVK</sequence>
<dbReference type="Proteomes" id="UP000226031">
    <property type="component" value="Unassembled WGS sequence"/>
</dbReference>
<evidence type="ECO:0000313" key="1">
    <source>
        <dbReference type="EMBL" id="PGH36370.1"/>
    </source>
</evidence>
<comment type="caution">
    <text evidence="1">The sequence shown here is derived from an EMBL/GenBank/DDBJ whole genome shotgun (WGS) entry which is preliminary data.</text>
</comment>
<gene>
    <name evidence="1" type="ORF">GX50_00705</name>
</gene>
<name>A0A2B7ZSW1_9EURO</name>
<keyword evidence="2" id="KW-1185">Reference proteome</keyword>
<dbReference type="AlphaFoldDB" id="A0A2B7ZSW1"/>
<protein>
    <submittedName>
        <fullName evidence="1">Uncharacterized protein</fullName>
    </submittedName>
</protein>